<proteinExistence type="predicted"/>
<evidence type="ECO:0000256" key="6">
    <source>
        <dbReference type="SAM" id="Phobius"/>
    </source>
</evidence>
<keyword evidence="2" id="KW-0813">Transport</keyword>
<evidence type="ECO:0000256" key="7">
    <source>
        <dbReference type="SAM" id="SignalP"/>
    </source>
</evidence>
<comment type="caution">
    <text evidence="8">The sequence shown here is derived from an EMBL/GenBank/DDBJ whole genome shotgun (WGS) entry which is preliminary data.</text>
</comment>
<feature type="signal peptide" evidence="7">
    <location>
        <begin position="1"/>
        <end position="16"/>
    </location>
</feature>
<dbReference type="Proteomes" id="UP001498421">
    <property type="component" value="Unassembled WGS sequence"/>
</dbReference>
<accession>A0ABR1IHL0</accession>
<evidence type="ECO:0000256" key="2">
    <source>
        <dbReference type="ARBA" id="ARBA00022448"/>
    </source>
</evidence>
<keyword evidence="5 6" id="KW-0472">Membrane</keyword>
<organism evidence="8 9">
    <name type="scientific">Neonectria magnoliae</name>
    <dbReference type="NCBI Taxonomy" id="2732573"/>
    <lineage>
        <taxon>Eukaryota</taxon>
        <taxon>Fungi</taxon>
        <taxon>Dikarya</taxon>
        <taxon>Ascomycota</taxon>
        <taxon>Pezizomycotina</taxon>
        <taxon>Sordariomycetes</taxon>
        <taxon>Hypocreomycetidae</taxon>
        <taxon>Hypocreales</taxon>
        <taxon>Nectriaceae</taxon>
        <taxon>Neonectria</taxon>
    </lineage>
</organism>
<feature type="transmembrane region" description="Helical" evidence="6">
    <location>
        <begin position="283"/>
        <end position="312"/>
    </location>
</feature>
<dbReference type="PIRSF" id="PIRSF006060">
    <property type="entry name" value="AA_transporter"/>
    <property type="match status" value="1"/>
</dbReference>
<feature type="transmembrane region" description="Helical" evidence="6">
    <location>
        <begin position="124"/>
        <end position="145"/>
    </location>
</feature>
<dbReference type="InterPro" id="IPR002293">
    <property type="entry name" value="AA/rel_permease1"/>
</dbReference>
<keyword evidence="3 6" id="KW-0812">Transmembrane</keyword>
<gene>
    <name evidence="8" type="ORF">QQZ08_000532</name>
</gene>
<feature type="chain" id="PRO_5046380827" description="Amino acid permease" evidence="7">
    <location>
        <begin position="17"/>
        <end position="433"/>
    </location>
</feature>
<feature type="transmembrane region" description="Helical" evidence="6">
    <location>
        <begin position="32"/>
        <end position="53"/>
    </location>
</feature>
<dbReference type="PANTHER" id="PTHR45649">
    <property type="entry name" value="AMINO-ACID PERMEASE BAT1"/>
    <property type="match status" value="1"/>
</dbReference>
<protein>
    <recommendedName>
        <fullName evidence="10">Amino acid permease</fullName>
    </recommendedName>
</protein>
<evidence type="ECO:0000256" key="3">
    <source>
        <dbReference type="ARBA" id="ARBA00022692"/>
    </source>
</evidence>
<feature type="transmembrane region" description="Helical" evidence="6">
    <location>
        <begin position="397"/>
        <end position="422"/>
    </location>
</feature>
<evidence type="ECO:0000256" key="1">
    <source>
        <dbReference type="ARBA" id="ARBA00004141"/>
    </source>
</evidence>
<evidence type="ECO:0000256" key="5">
    <source>
        <dbReference type="ARBA" id="ARBA00023136"/>
    </source>
</evidence>
<name>A0ABR1IHL0_9HYPO</name>
<feature type="transmembrane region" description="Helical" evidence="6">
    <location>
        <begin position="333"/>
        <end position="357"/>
    </location>
</feature>
<evidence type="ECO:0000313" key="8">
    <source>
        <dbReference type="EMBL" id="KAK7433059.1"/>
    </source>
</evidence>
<keyword evidence="4 6" id="KW-1133">Transmembrane helix</keyword>
<evidence type="ECO:0000313" key="9">
    <source>
        <dbReference type="Proteomes" id="UP001498421"/>
    </source>
</evidence>
<dbReference type="EMBL" id="JAZAVK010000002">
    <property type="protein sequence ID" value="KAK7433059.1"/>
    <property type="molecule type" value="Genomic_DNA"/>
</dbReference>
<comment type="subcellular location">
    <subcellularLocation>
        <location evidence="1">Membrane</location>
        <topology evidence="1">Multi-pass membrane protein</topology>
    </subcellularLocation>
</comment>
<evidence type="ECO:0000256" key="4">
    <source>
        <dbReference type="ARBA" id="ARBA00022989"/>
    </source>
</evidence>
<dbReference type="PANTHER" id="PTHR45649:SF14">
    <property type="entry name" value="GABA PERMEASE"/>
    <property type="match status" value="1"/>
</dbReference>
<dbReference type="Pfam" id="PF13520">
    <property type="entry name" value="AA_permease_2"/>
    <property type="match status" value="1"/>
</dbReference>
<feature type="transmembrane region" description="Helical" evidence="6">
    <location>
        <begin position="237"/>
        <end position="263"/>
    </location>
</feature>
<keyword evidence="7" id="KW-0732">Signal</keyword>
<feature type="transmembrane region" description="Helical" evidence="6">
    <location>
        <begin position="152"/>
        <end position="175"/>
    </location>
</feature>
<evidence type="ECO:0008006" key="10">
    <source>
        <dbReference type="Google" id="ProtNLM"/>
    </source>
</evidence>
<feature type="transmembrane region" description="Helical" evidence="6">
    <location>
        <begin position="195"/>
        <end position="216"/>
    </location>
</feature>
<reference evidence="8 9" key="1">
    <citation type="journal article" date="2025" name="Microbiol. Resour. Announc.">
        <title>Draft genome sequences for Neonectria magnoliae and Neonectria punicea, canker pathogens of Liriodendron tulipifera and Acer saccharum in West Virginia.</title>
        <authorList>
            <person name="Petronek H.M."/>
            <person name="Kasson M.T."/>
            <person name="Metheny A.M."/>
            <person name="Stauder C.M."/>
            <person name="Lovett B."/>
            <person name="Lynch S.C."/>
            <person name="Garnas J.R."/>
            <person name="Kasson L.R."/>
            <person name="Stajich J.E."/>
        </authorList>
    </citation>
    <scope>NUCLEOTIDE SEQUENCE [LARGE SCALE GENOMIC DNA]</scope>
    <source>
        <strain evidence="8 9">NRRL 64651</strain>
    </source>
</reference>
<dbReference type="Gene3D" id="1.20.1740.10">
    <property type="entry name" value="Amino acid/polyamine transporter I"/>
    <property type="match status" value="1"/>
</dbReference>
<feature type="transmembrane region" description="Helical" evidence="6">
    <location>
        <begin position="363"/>
        <end position="385"/>
    </location>
</feature>
<keyword evidence="9" id="KW-1185">Reference proteome</keyword>
<sequence>MLGLAFAILNSWTALAASLSLALPSGDPIAIIWGLVTAGICNLSLAGSLAEFLSTYPTAGGQYHWVAMIAPQPLKASLSWVTGWINLARWVSLVATNRSLASTLVINTISLQNSEYQFQRWHQFLIYLGIAFITFVVNAFLHSLLPRINGLALIWSVAGFFIISITLLACAAPDYATADYVFATFINTTGWPDGIAWLLGILEGGLGLTGFDAVAHMIEEIPNAAMERPIIMLYYQYIGFSTGFLFHLVVLFVSGGMANAATIITSPAGPLLEIFCLATNSRVGAVCLLMFPLICLVFAGIAVLTTLSRIVFAFARDGGLPASRLWWMAHPSLGVPLNALYFNIAIVVVFGCIYLGSTVAFNAIVASSVVALGLSYGILIALNLWQRRQSPERAFVLPSWLGWTCNVIGLVYTIVTSVLFLFPSALAVDWFEE</sequence>